<name>A0ABM1VX71_APLCA</name>
<proteinExistence type="predicted"/>
<dbReference type="InterPro" id="IPR050801">
    <property type="entry name" value="Ca-Dep_Lectins_ImmuneDev"/>
</dbReference>
<dbReference type="SMART" id="SM00034">
    <property type="entry name" value="CLECT"/>
    <property type="match status" value="1"/>
</dbReference>
<dbReference type="PANTHER" id="PTHR22801">
    <property type="entry name" value="LITHOSTATHINE"/>
    <property type="match status" value="1"/>
</dbReference>
<protein>
    <submittedName>
        <fullName evidence="3">Lectin-like</fullName>
    </submittedName>
</protein>
<reference evidence="3" key="1">
    <citation type="submission" date="2025-08" db="UniProtKB">
        <authorList>
            <consortium name="RefSeq"/>
        </authorList>
    </citation>
    <scope>IDENTIFICATION</scope>
</reference>
<dbReference type="SUPFAM" id="SSF56436">
    <property type="entry name" value="C-type lectin-like"/>
    <property type="match status" value="1"/>
</dbReference>
<dbReference type="RefSeq" id="XP_035827013.1">
    <property type="nucleotide sequence ID" value="XM_035971120.1"/>
</dbReference>
<dbReference type="PROSITE" id="PS50041">
    <property type="entry name" value="C_TYPE_LECTIN_2"/>
    <property type="match status" value="1"/>
</dbReference>
<sequence length="248" mass="27555">MSLFLRSLAYVTYAFLSVLFTSLVSGTTTRTRNFDRIVSPSGGIVSSGVYTAPSVSACCVRCLSRHTSSYVTYNKSTRSCKCVSGLSRLLPPPPSSDLLYGHTLGSQCEVFPGFDVFRFNDLNVCLMMGADKKTYVQAVAECALFSNGRLFIGNTTDKQQVLATVAEKHNVTTTCIWVGLDDRMKEGEFVWSDGHIATEEEKLQLFKEGQPDNANNADCVCFYPQYVAYSDGWCGYRLRYICEIPLIY</sequence>
<dbReference type="InterPro" id="IPR016187">
    <property type="entry name" value="CTDL_fold"/>
</dbReference>
<dbReference type="Gene3D" id="3.10.100.10">
    <property type="entry name" value="Mannose-Binding Protein A, subunit A"/>
    <property type="match status" value="1"/>
</dbReference>
<dbReference type="Proteomes" id="UP000694888">
    <property type="component" value="Unplaced"/>
</dbReference>
<dbReference type="InterPro" id="IPR016186">
    <property type="entry name" value="C-type_lectin-like/link_sf"/>
</dbReference>
<dbReference type="GeneID" id="118478149"/>
<dbReference type="CDD" id="cd00037">
    <property type="entry name" value="CLECT"/>
    <property type="match status" value="1"/>
</dbReference>
<evidence type="ECO:0000313" key="3">
    <source>
        <dbReference type="RefSeq" id="XP_035827013.1"/>
    </source>
</evidence>
<evidence type="ECO:0000313" key="2">
    <source>
        <dbReference type="Proteomes" id="UP000694888"/>
    </source>
</evidence>
<organism evidence="2 3">
    <name type="scientific">Aplysia californica</name>
    <name type="common">California sea hare</name>
    <dbReference type="NCBI Taxonomy" id="6500"/>
    <lineage>
        <taxon>Eukaryota</taxon>
        <taxon>Metazoa</taxon>
        <taxon>Spiralia</taxon>
        <taxon>Lophotrochozoa</taxon>
        <taxon>Mollusca</taxon>
        <taxon>Gastropoda</taxon>
        <taxon>Heterobranchia</taxon>
        <taxon>Euthyneura</taxon>
        <taxon>Tectipleura</taxon>
        <taxon>Aplysiida</taxon>
        <taxon>Aplysioidea</taxon>
        <taxon>Aplysiidae</taxon>
        <taxon>Aplysia</taxon>
    </lineage>
</organism>
<feature type="domain" description="C-type lectin" evidence="1">
    <location>
        <begin position="125"/>
        <end position="243"/>
    </location>
</feature>
<dbReference type="Pfam" id="PF00059">
    <property type="entry name" value="Lectin_C"/>
    <property type="match status" value="1"/>
</dbReference>
<keyword evidence="2" id="KW-1185">Reference proteome</keyword>
<dbReference type="InterPro" id="IPR001304">
    <property type="entry name" value="C-type_lectin-like"/>
</dbReference>
<accession>A0ABM1VX71</accession>
<dbReference type="PANTHER" id="PTHR22801:SF63">
    <property type="entry name" value="C-TYPE LECTIN DOMAIN-CONTAINING PROTEIN"/>
    <property type="match status" value="1"/>
</dbReference>
<evidence type="ECO:0000259" key="1">
    <source>
        <dbReference type="PROSITE" id="PS50041"/>
    </source>
</evidence>
<gene>
    <name evidence="3" type="primary">LOC118478149</name>
</gene>